<evidence type="ECO:0008006" key="5">
    <source>
        <dbReference type="Google" id="ProtNLM"/>
    </source>
</evidence>
<dbReference type="AlphaFoldDB" id="A0A024GIE9"/>
<dbReference type="EMBL" id="CAIX01000136">
    <property type="protein sequence ID" value="CCI46668.1"/>
    <property type="molecule type" value="Genomic_DNA"/>
</dbReference>
<dbReference type="PANTHER" id="PTHR12790">
    <property type="entry name" value="TRANSCRIPTION INITIATION FACTOR IA RRN3"/>
    <property type="match status" value="1"/>
</dbReference>
<dbReference type="InParanoid" id="A0A024GIE9"/>
<comment type="caution">
    <text evidence="3">The sequence shown here is derived from an EMBL/GenBank/DDBJ whole genome shotgun (WGS) entry which is preliminary data.</text>
</comment>
<dbReference type="GO" id="GO:0005634">
    <property type="term" value="C:nucleus"/>
    <property type="evidence" value="ECO:0007669"/>
    <property type="project" value="TreeGrafter"/>
</dbReference>
<comment type="similarity">
    <text evidence="1">Belongs to the RRN3 family.</text>
</comment>
<dbReference type="GO" id="GO:0001042">
    <property type="term" value="F:RNA polymerase I core binding"/>
    <property type="evidence" value="ECO:0007669"/>
    <property type="project" value="TreeGrafter"/>
</dbReference>
<evidence type="ECO:0000313" key="4">
    <source>
        <dbReference type="Proteomes" id="UP000053237"/>
    </source>
</evidence>
<sequence>MNSVDSKCEGSLKPLDRAHTRSKVSHAEPIEEKEIAAMQNFIENALQTRLQGNPTQFNYLLQHLVVMIPSEQTDDRFVTGSQQSKDDVSLVVCRKILLALTRCISRLTREAEVLQPLFDTLFKFSYYALHEGEESSASLETIATISAYTSFLLNLVSSQSVFVIPTLHMLVRNLARPKNLESADSDELVSSRSEYVHKALQRVLTIIPTSTNVLSSILSQTFPHKRMAAIVQVTYVRNLMKIASYAPALEEQIIALTVDRLVQIDVEIKLDEKDLDAAEETMFTMDDFLDENLAVGDVEDIDEMADKLDKMMLVMFEYLEEASGQLRNECVPCEAAHVFRSLLRAFELSILNTHRSKYPQFLLFYLCQYHAKYQNAFISHLITASIDPKIPPVTRQSCGAYLASFLARAKYVSTTYLEKALYHLLRYLHDQVDIYERSYPNGHDRSSVDDGFGIDRAANDRPSISQFHKAIFISTLQTVCYVVCFRGLEMVNAPKSYDFLRSLGWERLFETISPCPLVFCQQSVTLEFLNVAELFQLISPECAERIDQSISSFGSSLQKASAVNDSIQNISHTICTSNWKLPHTFFPFDPYLLRRSFKYISSLYLYWKHADPTSHENAKNLEHTKHIIDEYEDQTHDDGETTDGEIDASSVCSVESCADKDCEQSSEMQERRLSIGAQQDIDFMDSDVCEFQDATYVLAAKQMQRKRGKAMFVEFSPDTRSFGIAESPMKGESTDFYLDGYDEEMEGF</sequence>
<organism evidence="3 4">
    <name type="scientific">Albugo candida</name>
    <dbReference type="NCBI Taxonomy" id="65357"/>
    <lineage>
        <taxon>Eukaryota</taxon>
        <taxon>Sar</taxon>
        <taxon>Stramenopiles</taxon>
        <taxon>Oomycota</taxon>
        <taxon>Peronosporomycetes</taxon>
        <taxon>Albuginales</taxon>
        <taxon>Albuginaceae</taxon>
        <taxon>Albugo</taxon>
    </lineage>
</organism>
<dbReference type="Proteomes" id="UP000053237">
    <property type="component" value="Unassembled WGS sequence"/>
</dbReference>
<dbReference type="PANTHER" id="PTHR12790:SF0">
    <property type="entry name" value="RNA POLYMERASE I-SPECIFIC TRANSCRIPTION INITIATION FACTOR RRN3-RELATED"/>
    <property type="match status" value="1"/>
</dbReference>
<dbReference type="GO" id="GO:0006361">
    <property type="term" value="P:transcription initiation at RNA polymerase I promoter"/>
    <property type="evidence" value="ECO:0007669"/>
    <property type="project" value="InterPro"/>
</dbReference>
<dbReference type="GO" id="GO:0001181">
    <property type="term" value="F:RNA polymerase I general transcription initiation factor activity"/>
    <property type="evidence" value="ECO:0007669"/>
    <property type="project" value="InterPro"/>
</dbReference>
<dbReference type="InterPro" id="IPR007991">
    <property type="entry name" value="RNA_pol_I_trans_ini_fac_RRN3"/>
</dbReference>
<dbReference type="Pfam" id="PF05327">
    <property type="entry name" value="RRN3"/>
    <property type="match status" value="1"/>
</dbReference>
<evidence type="ECO:0000313" key="3">
    <source>
        <dbReference type="EMBL" id="CCI46668.1"/>
    </source>
</evidence>
<name>A0A024GIE9_9STRA</name>
<accession>A0A024GIE9</accession>
<protein>
    <recommendedName>
        <fullName evidence="5">RNA polymerase I-specific transcription initiation factor RRN3</fullName>
    </recommendedName>
</protein>
<proteinExistence type="inferred from homology"/>
<dbReference type="OrthoDB" id="26970at2759"/>
<keyword evidence="4" id="KW-1185">Reference proteome</keyword>
<dbReference type="STRING" id="65357.A0A024GIE9"/>
<gene>
    <name evidence="3" type="ORF">BN9_076230</name>
</gene>
<feature type="region of interest" description="Disordered" evidence="2">
    <location>
        <begin position="1"/>
        <end position="29"/>
    </location>
</feature>
<evidence type="ECO:0000256" key="2">
    <source>
        <dbReference type="SAM" id="MobiDB-lite"/>
    </source>
</evidence>
<evidence type="ECO:0000256" key="1">
    <source>
        <dbReference type="ARBA" id="ARBA00010098"/>
    </source>
</evidence>
<reference evidence="3 4" key="1">
    <citation type="submission" date="2012-05" db="EMBL/GenBank/DDBJ databases">
        <title>Recombination and specialization in a pathogen metapopulation.</title>
        <authorList>
            <person name="Gardiner A."/>
            <person name="Kemen E."/>
            <person name="Schultz-Larsen T."/>
            <person name="MacLean D."/>
            <person name="Van Oosterhout C."/>
            <person name="Jones J.D.G."/>
        </authorList>
    </citation>
    <scope>NUCLEOTIDE SEQUENCE [LARGE SCALE GENOMIC DNA]</scope>
    <source>
        <strain evidence="3 4">Ac Nc2</strain>
    </source>
</reference>